<reference evidence="3 4" key="1">
    <citation type="journal article" date="2014" name="Int. J. Syst. Evol. Microbiol.">
        <title>Listeria floridensis sp. nov., Listeria aquatica sp. nov., Listeria cornellensis sp. nov., Listeria riparia sp. nov. and Listeria grandensis sp. nov., from agricultural and natural environments.</title>
        <authorList>
            <person name="den Bakker H.C."/>
            <person name="Warchocki S."/>
            <person name="Wright E.M."/>
            <person name="Allred A.F."/>
            <person name="Ahlstrom C."/>
            <person name="Manuel C.S."/>
            <person name="Stasiewicz M.J."/>
            <person name="Burrell A."/>
            <person name="Roof S."/>
            <person name="Strawn L."/>
            <person name="Fortes E.D."/>
            <person name="Nightingale K.K."/>
            <person name="Kephart D."/>
            <person name="Wiedmann M."/>
        </authorList>
    </citation>
    <scope>NUCLEOTIDE SEQUENCE [LARGE SCALE GENOMIC DNA]</scope>
    <source>
        <strain evidence="3 4">FSL S10-1187</strain>
    </source>
</reference>
<name>A0ABP3AV22_9LIST</name>
<keyword evidence="2" id="KW-0342">GTP-binding</keyword>
<sequence>MTKAQQWIKVGKSLELLDTPGILWPKFEDQTVGFKLALTGAIKDDLLNMEDIALYGLHFIYDHYPEQFSKWIKHTEKSKTGAEWLAEIAGARGLKDRYGDPDYGRAAELIVREIRSQKMGRLSFDFPLEKEAIEE</sequence>
<accession>A0ABP3AV22</accession>
<proteinExistence type="predicted"/>
<evidence type="ECO:0000256" key="2">
    <source>
        <dbReference type="ARBA" id="ARBA00023134"/>
    </source>
</evidence>
<evidence type="ECO:0000256" key="1">
    <source>
        <dbReference type="ARBA" id="ARBA00022741"/>
    </source>
</evidence>
<dbReference type="SUPFAM" id="SSF52540">
    <property type="entry name" value="P-loop containing nucleoside triphosphate hydrolases"/>
    <property type="match status" value="1"/>
</dbReference>
<evidence type="ECO:0000313" key="3">
    <source>
        <dbReference type="EMBL" id="EUJ27374.1"/>
    </source>
</evidence>
<dbReference type="PANTHER" id="PTHR45782">
    <property type="entry name" value="MITOCHONDRIAL RIBOSOME-ASSOCIATED GTPASE 1"/>
    <property type="match status" value="1"/>
</dbReference>
<keyword evidence="1" id="KW-0547">Nucleotide-binding</keyword>
<dbReference type="EMBL" id="AODF01000032">
    <property type="protein sequence ID" value="EUJ27374.1"/>
    <property type="molecule type" value="Genomic_DNA"/>
</dbReference>
<comment type="caution">
    <text evidence="3">The sequence shown here is derived from an EMBL/GenBank/DDBJ whole genome shotgun (WGS) entry which is preliminary data.</text>
</comment>
<protein>
    <submittedName>
        <fullName evidence="3">GTPase YlqF</fullName>
    </submittedName>
</protein>
<dbReference type="InterPro" id="IPR027417">
    <property type="entry name" value="P-loop_NTPase"/>
</dbReference>
<evidence type="ECO:0000313" key="4">
    <source>
        <dbReference type="Proteomes" id="UP000019249"/>
    </source>
</evidence>
<organism evidence="3 4">
    <name type="scientific">Listeria floridensis FSL S10-1187</name>
    <dbReference type="NCBI Taxonomy" id="1265817"/>
    <lineage>
        <taxon>Bacteria</taxon>
        <taxon>Bacillati</taxon>
        <taxon>Bacillota</taxon>
        <taxon>Bacilli</taxon>
        <taxon>Bacillales</taxon>
        <taxon>Listeriaceae</taxon>
        <taxon>Listeria</taxon>
    </lineage>
</organism>
<dbReference type="Proteomes" id="UP000019249">
    <property type="component" value="Unassembled WGS sequence"/>
</dbReference>
<dbReference type="InterPro" id="IPR023179">
    <property type="entry name" value="GTP-bd_ortho_bundle_sf"/>
</dbReference>
<dbReference type="Gene3D" id="1.10.1580.10">
    <property type="match status" value="1"/>
</dbReference>
<dbReference type="PANTHER" id="PTHR45782:SF4">
    <property type="entry name" value="MITOCHONDRIAL RIBOSOME-ASSOCIATED GTPASE 1"/>
    <property type="match status" value="1"/>
</dbReference>
<gene>
    <name evidence="3" type="primary">rbgA</name>
    <name evidence="3" type="ORF">MFLO_12933</name>
</gene>
<keyword evidence="4" id="KW-1185">Reference proteome</keyword>